<keyword evidence="2" id="KW-1185">Reference proteome</keyword>
<dbReference type="RefSeq" id="WP_089097337.1">
    <property type="nucleotide sequence ID" value="NZ_NDYL01000001.1"/>
</dbReference>
<evidence type="ECO:0000313" key="1">
    <source>
        <dbReference type="EMBL" id="OXB94882.1"/>
    </source>
</evidence>
<dbReference type="Proteomes" id="UP000198394">
    <property type="component" value="Unassembled WGS sequence"/>
</dbReference>
<proteinExistence type="predicted"/>
<sequence length="232" mass="25803">MAFNKNTKGYNNFDLSKYETVKERKVRLRKDYPNSVIFPIQLSDASHSSSYVLMGALIWKDKSVFEQLEPAVLEKVAELAQKATPSNVGIIMTTIGILTKADGVGHSLSIAGGYGADKNAWVENAEESAVGRALDNMGYHSGSCSREEMEKVQHVEQARNSREGLEQEINQMMISLTQAGVQPQYIYQIVSQTLRPFNTLNELAVHELEKLKEILQTQLNQIKNGTPTAANQ</sequence>
<dbReference type="EMBL" id="NDYL01000001">
    <property type="protein sequence ID" value="OXB94882.1"/>
    <property type="molecule type" value="Genomic_DNA"/>
</dbReference>
<organism evidence="1 2">
    <name type="scientific">Parageobacillus galactosidasius</name>
    <dbReference type="NCBI Taxonomy" id="883812"/>
    <lineage>
        <taxon>Bacteria</taxon>
        <taxon>Bacillati</taxon>
        <taxon>Bacillota</taxon>
        <taxon>Bacilli</taxon>
        <taxon>Bacillales</taxon>
        <taxon>Anoxybacillaceae</taxon>
        <taxon>Parageobacillus</taxon>
    </lineage>
</organism>
<reference evidence="1 2" key="1">
    <citation type="submission" date="2017-04" db="EMBL/GenBank/DDBJ databases">
        <title>The genome sequence of Parageobacillus galactosidasius DSM 18751.</title>
        <authorList>
            <person name="Ramaloko W.T."/>
            <person name="Koen N."/>
            <person name="Polliack S."/>
            <person name="Aliyu H."/>
            <person name="Lebre P."/>
            <person name="Mohr T."/>
            <person name="Oswald F."/>
            <person name="Zwick M."/>
            <person name="Neumann A."/>
            <person name="Syldatk C."/>
            <person name="Cowan D."/>
            <person name="De Maayer P."/>
        </authorList>
    </citation>
    <scope>NUCLEOTIDE SEQUENCE [LARGE SCALE GENOMIC DNA]</scope>
    <source>
        <strain evidence="1 2">DSM 18751</strain>
    </source>
</reference>
<dbReference type="AlphaFoldDB" id="A0A226QTP5"/>
<protein>
    <submittedName>
        <fullName evidence="1">Uncharacterized protein</fullName>
    </submittedName>
</protein>
<comment type="caution">
    <text evidence="1">The sequence shown here is derived from an EMBL/GenBank/DDBJ whole genome shotgun (WGS) entry which is preliminary data.</text>
</comment>
<name>A0A226QTP5_9BACL</name>
<evidence type="ECO:0000313" key="2">
    <source>
        <dbReference type="Proteomes" id="UP000198394"/>
    </source>
</evidence>
<accession>A0A226QTP5</accession>
<gene>
    <name evidence="1" type="ORF">B9L23_08445</name>
</gene>